<keyword evidence="3 8" id="KW-0812">Transmembrane</keyword>
<evidence type="ECO:0000313" key="8">
    <source>
        <dbReference type="EMBL" id="OMJ21543.1"/>
    </source>
</evidence>
<dbReference type="GO" id="GO:0005737">
    <property type="term" value="C:cytoplasm"/>
    <property type="evidence" value="ECO:0007669"/>
    <property type="project" value="UniProtKB-ARBA"/>
</dbReference>
<keyword evidence="4" id="KW-0732">Signal</keyword>
<gene>
    <name evidence="8" type="ORF">AYI69_g5757</name>
</gene>
<evidence type="ECO:0000256" key="1">
    <source>
        <dbReference type="ARBA" id="ARBA00004141"/>
    </source>
</evidence>
<proteinExistence type="inferred from homology"/>
<protein>
    <recommendedName>
        <fullName evidence="7">Transmembrane 9 superfamily member</fullName>
    </recommendedName>
</protein>
<accession>A0A1R1Y3P7</accession>
<evidence type="ECO:0000256" key="6">
    <source>
        <dbReference type="ARBA" id="ARBA00023136"/>
    </source>
</evidence>
<evidence type="ECO:0000256" key="2">
    <source>
        <dbReference type="ARBA" id="ARBA00005227"/>
    </source>
</evidence>
<dbReference type="Pfam" id="PF02990">
    <property type="entry name" value="EMP70"/>
    <property type="match status" value="1"/>
</dbReference>
<dbReference type="PANTHER" id="PTHR10766:SF111">
    <property type="entry name" value="TRANSMEMBRANE 9 SUPERFAMILY MEMBER 2"/>
    <property type="match status" value="1"/>
</dbReference>
<dbReference type="AlphaFoldDB" id="A0A1R1Y3P7"/>
<dbReference type="GO" id="GO:0016020">
    <property type="term" value="C:membrane"/>
    <property type="evidence" value="ECO:0007669"/>
    <property type="project" value="UniProtKB-SubCell"/>
</dbReference>
<evidence type="ECO:0000313" key="9">
    <source>
        <dbReference type="Proteomes" id="UP000187429"/>
    </source>
</evidence>
<evidence type="ECO:0000256" key="5">
    <source>
        <dbReference type="ARBA" id="ARBA00022989"/>
    </source>
</evidence>
<dbReference type="InterPro" id="IPR004240">
    <property type="entry name" value="EMP70"/>
</dbReference>
<dbReference type="Proteomes" id="UP000187429">
    <property type="component" value="Unassembled WGS sequence"/>
</dbReference>
<sequence>MLLSYLYTLSFFAYQIYAFYLPGLAPVNYLVDQKVELQVNALVPAINSRNKINAIVPFGYYNKNFYFCRPKGAKPKQKAGSLGSVLFGDRIYDSSFDIHMKADSKCQLLCESEVPADGINFISNRIRENYRMNWLIDGLAAAQKTKNNLDLSLGFPLGYVENDIVHLNNHYDIELHYHTVNEKYYRVVGVFISPKR</sequence>
<comment type="subcellular location">
    <subcellularLocation>
        <location evidence="1">Membrane</location>
        <topology evidence="1">Multi-pass membrane protein</topology>
    </subcellularLocation>
</comment>
<reference evidence="9" key="1">
    <citation type="submission" date="2017-01" db="EMBL/GenBank/DDBJ databases">
        <authorList>
            <person name="Wang Y."/>
            <person name="White M."/>
            <person name="Kvist S."/>
            <person name="Moncalvo J.-M."/>
        </authorList>
    </citation>
    <scope>NUCLEOTIDE SEQUENCE [LARGE SCALE GENOMIC DNA]</scope>
    <source>
        <strain evidence="9">ID-206-W2</strain>
    </source>
</reference>
<dbReference type="GO" id="GO:0007034">
    <property type="term" value="P:vacuolar transport"/>
    <property type="evidence" value="ECO:0007669"/>
    <property type="project" value="TreeGrafter"/>
</dbReference>
<comment type="similarity">
    <text evidence="2 7">Belongs to the nonaspanin (TM9SF) (TC 9.A.2) family.</text>
</comment>
<keyword evidence="9" id="KW-1185">Reference proteome</keyword>
<name>A0A1R1Y3P7_9FUNG</name>
<evidence type="ECO:0000256" key="4">
    <source>
        <dbReference type="ARBA" id="ARBA00022729"/>
    </source>
</evidence>
<keyword evidence="5" id="KW-1133">Transmembrane helix</keyword>
<comment type="caution">
    <text evidence="8">The sequence shown here is derived from an EMBL/GenBank/DDBJ whole genome shotgun (WGS) entry which is preliminary data.</text>
</comment>
<dbReference type="PANTHER" id="PTHR10766">
    <property type="entry name" value="TRANSMEMBRANE 9 SUPERFAMILY PROTEIN"/>
    <property type="match status" value="1"/>
</dbReference>
<dbReference type="EMBL" id="LSSM01002479">
    <property type="protein sequence ID" value="OMJ21543.1"/>
    <property type="molecule type" value="Genomic_DNA"/>
</dbReference>
<organism evidence="8 9">
    <name type="scientific">Smittium culicis</name>
    <dbReference type="NCBI Taxonomy" id="133412"/>
    <lineage>
        <taxon>Eukaryota</taxon>
        <taxon>Fungi</taxon>
        <taxon>Fungi incertae sedis</taxon>
        <taxon>Zoopagomycota</taxon>
        <taxon>Kickxellomycotina</taxon>
        <taxon>Harpellomycetes</taxon>
        <taxon>Harpellales</taxon>
        <taxon>Legeriomycetaceae</taxon>
        <taxon>Smittium</taxon>
    </lineage>
</organism>
<keyword evidence="6" id="KW-0472">Membrane</keyword>
<dbReference type="GO" id="GO:0072657">
    <property type="term" value="P:protein localization to membrane"/>
    <property type="evidence" value="ECO:0007669"/>
    <property type="project" value="TreeGrafter"/>
</dbReference>
<dbReference type="OrthoDB" id="1666796at2759"/>
<evidence type="ECO:0000256" key="7">
    <source>
        <dbReference type="RuleBase" id="RU363079"/>
    </source>
</evidence>
<evidence type="ECO:0000256" key="3">
    <source>
        <dbReference type="ARBA" id="ARBA00022692"/>
    </source>
</evidence>